<dbReference type="CDD" id="cd06588">
    <property type="entry name" value="PhnB_like"/>
    <property type="match status" value="1"/>
</dbReference>
<dbReference type="PANTHER" id="PTHR33990">
    <property type="entry name" value="PROTEIN YJDN-RELATED"/>
    <property type="match status" value="1"/>
</dbReference>
<proteinExistence type="predicted"/>
<evidence type="ECO:0000313" key="3">
    <source>
        <dbReference type="Proteomes" id="UP000006820"/>
    </source>
</evidence>
<dbReference type="Gene3D" id="3.10.180.10">
    <property type="entry name" value="2,3-Dihydroxybiphenyl 1,2-Dioxygenase, domain 1"/>
    <property type="match status" value="1"/>
</dbReference>
<dbReference type="PIRSF" id="PIRSF021700">
    <property type="entry name" value="3_dmu_93_MTrfase"/>
    <property type="match status" value="1"/>
</dbReference>
<dbReference type="OrthoDB" id="9806473at2"/>
<dbReference type="InterPro" id="IPR009725">
    <property type="entry name" value="3_dmu_93_MTrfase"/>
</dbReference>
<reference evidence="2 3" key="1">
    <citation type="journal article" date="2004" name="Proc. Natl. Acad. Sci. U.S.A.">
        <title>The complete genomic sequence of Nocardia farcinica IFM 10152.</title>
        <authorList>
            <person name="Ishikawa J."/>
            <person name="Yamashita A."/>
            <person name="Mikami Y."/>
            <person name="Hoshino Y."/>
            <person name="Kurita H."/>
            <person name="Hotta K."/>
            <person name="Shiba T."/>
            <person name="Hattori M."/>
        </authorList>
    </citation>
    <scope>NUCLEOTIDE SEQUENCE [LARGE SCALE GENOMIC DNA]</scope>
    <source>
        <strain evidence="2 3">IFM 10152</strain>
    </source>
</reference>
<organism evidence="2 3">
    <name type="scientific">Nocardia farcinica (strain IFM 10152)</name>
    <dbReference type="NCBI Taxonomy" id="247156"/>
    <lineage>
        <taxon>Bacteria</taxon>
        <taxon>Bacillati</taxon>
        <taxon>Actinomycetota</taxon>
        <taxon>Actinomycetes</taxon>
        <taxon>Mycobacteriales</taxon>
        <taxon>Nocardiaceae</taxon>
        <taxon>Nocardia</taxon>
    </lineage>
</organism>
<protein>
    <recommendedName>
        <fullName evidence="1">PhnB-like domain-containing protein</fullName>
    </recommendedName>
</protein>
<name>Q5YQY6_NOCFA</name>
<dbReference type="KEGG" id="nfa:NFA_45540"/>
<dbReference type="InterPro" id="IPR029068">
    <property type="entry name" value="Glyas_Bleomycin-R_OHBP_Dase"/>
</dbReference>
<dbReference type="PANTHER" id="PTHR33990:SF2">
    <property type="entry name" value="PHNB-LIKE DOMAIN-CONTAINING PROTEIN"/>
    <property type="match status" value="1"/>
</dbReference>
<dbReference type="GeneID" id="61135161"/>
<dbReference type="EMBL" id="AP006618">
    <property type="protein sequence ID" value="BAD59405.1"/>
    <property type="molecule type" value="Genomic_DNA"/>
</dbReference>
<dbReference type="Proteomes" id="UP000006820">
    <property type="component" value="Chromosome"/>
</dbReference>
<dbReference type="eggNOG" id="COG3865">
    <property type="taxonomic scope" value="Bacteria"/>
</dbReference>
<sequence>MSVTTFFWFDSQAEQAAATYVGLIPGSRVIDVTRNPDGSAFIVTLELDGHPVTFMNGGPGHPQTDAASLQIVVDTQEEVDRLWDALTDGGAPGPCGWLVDRYGMHWQVVPAALPTLLSGPGAPAVATALRTMTKIDLKALQDAAAHGNR</sequence>
<gene>
    <name evidence="2" type="ordered locus">NFA_45540</name>
</gene>
<keyword evidence="3" id="KW-1185">Reference proteome</keyword>
<dbReference type="AlphaFoldDB" id="Q5YQY6"/>
<dbReference type="SUPFAM" id="SSF54593">
    <property type="entry name" value="Glyoxalase/Bleomycin resistance protein/Dihydroxybiphenyl dioxygenase"/>
    <property type="match status" value="1"/>
</dbReference>
<dbReference type="InterPro" id="IPR028973">
    <property type="entry name" value="PhnB-like"/>
</dbReference>
<dbReference type="HOGENOM" id="CLU_046006_22_1_11"/>
<dbReference type="Pfam" id="PF06983">
    <property type="entry name" value="3-dmu-9_3-mt"/>
    <property type="match status" value="1"/>
</dbReference>
<dbReference type="STRING" id="247156.NFA_45540"/>
<dbReference type="RefSeq" id="WP_011211089.1">
    <property type="nucleotide sequence ID" value="NC_006361.1"/>
</dbReference>
<accession>Q5YQY6</accession>
<feature type="domain" description="PhnB-like" evidence="1">
    <location>
        <begin position="3"/>
        <end position="109"/>
    </location>
</feature>
<evidence type="ECO:0000259" key="1">
    <source>
        <dbReference type="Pfam" id="PF06983"/>
    </source>
</evidence>
<evidence type="ECO:0000313" key="2">
    <source>
        <dbReference type="EMBL" id="BAD59405.1"/>
    </source>
</evidence>